<feature type="compositionally biased region" description="Polar residues" evidence="10">
    <location>
        <begin position="725"/>
        <end position="737"/>
    </location>
</feature>
<keyword evidence="7 11" id="KW-0472">Membrane</keyword>
<evidence type="ECO:0000259" key="13">
    <source>
        <dbReference type="Pfam" id="PF03717"/>
    </source>
</evidence>
<dbReference type="GO" id="GO:0071555">
    <property type="term" value="P:cell wall organization"/>
    <property type="evidence" value="ECO:0007669"/>
    <property type="project" value="TreeGrafter"/>
</dbReference>
<protein>
    <recommendedName>
        <fullName evidence="3 9">Beta-lactamase</fullName>
        <ecNumber evidence="3 9">3.5.2.6</ecNumber>
    </recommendedName>
</protein>
<dbReference type="eggNOG" id="COG0768">
    <property type="taxonomic scope" value="Bacteria"/>
</dbReference>
<dbReference type="InterPro" id="IPR017790">
    <property type="entry name" value="Penicillin-binding_protein_2"/>
</dbReference>
<dbReference type="PANTHER" id="PTHR30627">
    <property type="entry name" value="PEPTIDOGLYCAN D,D-TRANSPEPTIDASE"/>
    <property type="match status" value="1"/>
</dbReference>
<dbReference type="SUPFAM" id="SSF56519">
    <property type="entry name" value="Penicillin binding protein dimerisation domain"/>
    <property type="match status" value="1"/>
</dbReference>
<organism evidence="14 15">
    <name type="scientific">Chthoniobacter flavus Ellin428</name>
    <dbReference type="NCBI Taxonomy" id="497964"/>
    <lineage>
        <taxon>Bacteria</taxon>
        <taxon>Pseudomonadati</taxon>
        <taxon>Verrucomicrobiota</taxon>
        <taxon>Spartobacteria</taxon>
        <taxon>Chthoniobacterales</taxon>
        <taxon>Chthoniobacteraceae</taxon>
        <taxon>Chthoniobacter</taxon>
    </lineage>
</organism>
<accession>B4D4U3</accession>
<comment type="caution">
    <text evidence="14">The sequence shown here is derived from an EMBL/GenBank/DDBJ whole genome shotgun (WGS) entry which is preliminary data.</text>
</comment>
<proteinExistence type="inferred from homology"/>
<dbReference type="EMBL" id="ABVL01000012">
    <property type="protein sequence ID" value="EDY18546.1"/>
    <property type="molecule type" value="Genomic_DNA"/>
</dbReference>
<dbReference type="EC" id="3.5.2.6" evidence="3 9"/>
<dbReference type="InterPro" id="IPR002137">
    <property type="entry name" value="Beta-lactam_class-D_AS"/>
</dbReference>
<dbReference type="GO" id="GO:0016757">
    <property type="term" value="F:glycosyltransferase activity"/>
    <property type="evidence" value="ECO:0007669"/>
    <property type="project" value="UniProtKB-KW"/>
</dbReference>
<dbReference type="GO" id="GO:0005886">
    <property type="term" value="C:plasma membrane"/>
    <property type="evidence" value="ECO:0007669"/>
    <property type="project" value="TreeGrafter"/>
</dbReference>
<dbReference type="GO" id="GO:0009252">
    <property type="term" value="P:peptidoglycan biosynthetic process"/>
    <property type="evidence" value="ECO:0007669"/>
    <property type="project" value="InterPro"/>
</dbReference>
<dbReference type="InParanoid" id="B4D4U3"/>
<dbReference type="GO" id="GO:0017001">
    <property type="term" value="P:antibiotic catabolic process"/>
    <property type="evidence" value="ECO:0007669"/>
    <property type="project" value="InterPro"/>
</dbReference>
<evidence type="ECO:0000256" key="9">
    <source>
        <dbReference type="RuleBase" id="RU361140"/>
    </source>
</evidence>
<dbReference type="AlphaFoldDB" id="B4D4U3"/>
<dbReference type="InterPro" id="IPR001460">
    <property type="entry name" value="PCN-bd_Tpept"/>
</dbReference>
<comment type="similarity">
    <text evidence="2 9">Belongs to the class-D beta-lactamase family.</text>
</comment>
<comment type="subcellular location">
    <subcellularLocation>
        <location evidence="1">Membrane</location>
    </subcellularLocation>
</comment>
<dbReference type="GO" id="GO:0008658">
    <property type="term" value="F:penicillin binding"/>
    <property type="evidence" value="ECO:0007669"/>
    <property type="project" value="InterPro"/>
</dbReference>
<keyword evidence="8 9" id="KW-0046">Antibiotic resistance</keyword>
<name>B4D4U3_9BACT</name>
<keyword evidence="14" id="KW-0328">Glycosyltransferase</keyword>
<keyword evidence="4" id="KW-0645">Protease</keyword>
<evidence type="ECO:0000256" key="3">
    <source>
        <dbReference type="ARBA" id="ARBA00012865"/>
    </source>
</evidence>
<dbReference type="NCBIfam" id="TIGR03423">
    <property type="entry name" value="pbp2_mrdA"/>
    <property type="match status" value="1"/>
</dbReference>
<evidence type="ECO:0000313" key="15">
    <source>
        <dbReference type="Proteomes" id="UP000005824"/>
    </source>
</evidence>
<dbReference type="Proteomes" id="UP000005824">
    <property type="component" value="Unassembled WGS sequence"/>
</dbReference>
<evidence type="ECO:0000256" key="4">
    <source>
        <dbReference type="ARBA" id="ARBA00022645"/>
    </source>
</evidence>
<dbReference type="Gene3D" id="3.40.710.10">
    <property type="entry name" value="DD-peptidase/beta-lactamase superfamily"/>
    <property type="match status" value="1"/>
</dbReference>
<keyword evidence="11" id="KW-0812">Transmembrane</keyword>
<evidence type="ECO:0000256" key="8">
    <source>
        <dbReference type="ARBA" id="ARBA00023251"/>
    </source>
</evidence>
<gene>
    <name evidence="14" type="ORF">CfE428DRAFT_3931</name>
</gene>
<keyword evidence="11" id="KW-1133">Transmembrane helix</keyword>
<dbReference type="GO" id="GO:0046677">
    <property type="term" value="P:response to antibiotic"/>
    <property type="evidence" value="ECO:0007669"/>
    <property type="project" value="UniProtKB-UniRule"/>
</dbReference>
<dbReference type="FunCoup" id="B4D4U3">
    <property type="interactions" value="303"/>
</dbReference>
<feature type="transmembrane region" description="Helical" evidence="11">
    <location>
        <begin position="12"/>
        <end position="31"/>
    </location>
</feature>
<evidence type="ECO:0000256" key="5">
    <source>
        <dbReference type="ARBA" id="ARBA00022729"/>
    </source>
</evidence>
<evidence type="ECO:0000256" key="10">
    <source>
        <dbReference type="SAM" id="MobiDB-lite"/>
    </source>
</evidence>
<evidence type="ECO:0000256" key="1">
    <source>
        <dbReference type="ARBA" id="ARBA00004370"/>
    </source>
</evidence>
<feature type="compositionally biased region" description="Pro residues" evidence="10">
    <location>
        <begin position="747"/>
        <end position="759"/>
    </location>
</feature>
<dbReference type="GO" id="GO:0009002">
    <property type="term" value="F:serine-type D-Ala-D-Ala carboxypeptidase activity"/>
    <property type="evidence" value="ECO:0007669"/>
    <property type="project" value="InterPro"/>
</dbReference>
<feature type="domain" description="Penicillin-binding protein dimerisation" evidence="13">
    <location>
        <begin position="54"/>
        <end position="256"/>
    </location>
</feature>
<dbReference type="InterPro" id="IPR036138">
    <property type="entry name" value="PBP_dimer_sf"/>
</dbReference>
<dbReference type="InterPro" id="IPR050515">
    <property type="entry name" value="Beta-lactam/transpept"/>
</dbReference>
<dbReference type="GO" id="GO:0008800">
    <property type="term" value="F:beta-lactamase activity"/>
    <property type="evidence" value="ECO:0007669"/>
    <property type="project" value="UniProtKB-UniRule"/>
</dbReference>
<dbReference type="Gene3D" id="3.90.1310.10">
    <property type="entry name" value="Penicillin-binding protein 2a (Domain 2)"/>
    <property type="match status" value="1"/>
</dbReference>
<keyword evidence="5" id="KW-0732">Signal</keyword>
<dbReference type="Pfam" id="PF03717">
    <property type="entry name" value="PBP_dimer"/>
    <property type="match status" value="1"/>
</dbReference>
<feature type="region of interest" description="Disordered" evidence="10">
    <location>
        <begin position="678"/>
        <end position="759"/>
    </location>
</feature>
<dbReference type="SUPFAM" id="SSF56601">
    <property type="entry name" value="beta-lactamase/transpeptidase-like"/>
    <property type="match status" value="1"/>
</dbReference>
<keyword evidence="14" id="KW-0808">Transferase</keyword>
<sequence length="759" mass="82938">MASRPSTELRLIFLGFIILCGLGVLVSKLWWEQVARGDTWRRKIAGRSEVTVRIPSVRGEIRDRNGVTLVANRASYEVDFYLPDMVQGYRREMGFTPKVEYLNTVKQMKTKQKEADIVKIVNESVIPRLNELDLAKDYNSEHLQKHYRNDTLVPFTYEQEVDFKTIAKFSEHNVGLPGVDISVKPVRQYVYGALAAHLLGYVGAPLDVNLLPDISSYTFYQPDVDGKSQIEASMDKYLRGAPGKRVLRKSVKGIIESEDRVEPPKPGANVYLTLDARIQYITEQALRHPQLGRAAAVVVDPNNGDILAMASVPSFDPNVFIPSVSPTEWKKLNTDPALPLISRAVSAFPPGSTFKIVTALGGLSKKGAHMETSKFNCPGGIQYGDHYFKCWIADKHGSHGTIGLSDALRVSCDCFFYQYGNAAGMEYVDQIGKVLGIGEHYDIGLQDEKDGVMPGPQWMKTKYPELKWSNAYTANAAIGQGYVLASPLQMAMAYATVANGGVVYEPRLIKKVLTPDGKPVLDENGQEVAPEAPKIRGDLRTEVTKEQIDVVRHGLWQVVNDAGGTGAKARVKGIVVAGKTGSAQATDRGKDDMIAWFCCFAPFDKPRYAICVMVQGGHHGGGVAGPIAQYILEHTVAMEQGNYNVELTKLEPARGKDPFAKIEALTDYKDANNVQVTPEAEEGADTHAASSSKVQMGGGNAHPDIGAEADAGGRVQGRGNRPATPANSSAPPKQNFFQKFFGIKPSAPNPPRPQPRGTH</sequence>
<evidence type="ECO:0000256" key="7">
    <source>
        <dbReference type="ARBA" id="ARBA00023136"/>
    </source>
</evidence>
<keyword evidence="15" id="KW-1185">Reference proteome</keyword>
<evidence type="ECO:0000256" key="2">
    <source>
        <dbReference type="ARBA" id="ARBA00007898"/>
    </source>
</evidence>
<dbReference type="STRING" id="497964.CfE428DRAFT_3931"/>
<dbReference type="RefSeq" id="WP_006981256.1">
    <property type="nucleotide sequence ID" value="NZ_ABVL01000012.1"/>
</dbReference>
<evidence type="ECO:0000259" key="12">
    <source>
        <dbReference type="Pfam" id="PF00905"/>
    </source>
</evidence>
<dbReference type="PROSITE" id="PS00337">
    <property type="entry name" value="BETA_LACTAMASE_D"/>
    <property type="match status" value="1"/>
</dbReference>
<feature type="domain" description="Penicillin-binding protein transpeptidase" evidence="12">
    <location>
        <begin position="295"/>
        <end position="633"/>
    </location>
</feature>
<evidence type="ECO:0000256" key="11">
    <source>
        <dbReference type="SAM" id="Phobius"/>
    </source>
</evidence>
<dbReference type="InterPro" id="IPR012338">
    <property type="entry name" value="Beta-lactam/transpept-like"/>
</dbReference>
<keyword evidence="4" id="KW-0121">Carboxypeptidase</keyword>
<evidence type="ECO:0000313" key="14">
    <source>
        <dbReference type="EMBL" id="EDY18546.1"/>
    </source>
</evidence>
<dbReference type="Pfam" id="PF00905">
    <property type="entry name" value="Transpeptidase"/>
    <property type="match status" value="1"/>
</dbReference>
<dbReference type="InterPro" id="IPR005311">
    <property type="entry name" value="PBP_dimer"/>
</dbReference>
<reference evidence="14 15" key="1">
    <citation type="journal article" date="2011" name="J. Bacteriol.">
        <title>Genome sequence of Chthoniobacter flavus Ellin428, an aerobic heterotrophic soil bacterium.</title>
        <authorList>
            <person name="Kant R."/>
            <person name="van Passel M.W."/>
            <person name="Palva A."/>
            <person name="Lucas S."/>
            <person name="Lapidus A."/>
            <person name="Glavina Del Rio T."/>
            <person name="Dalin E."/>
            <person name="Tice H."/>
            <person name="Bruce D."/>
            <person name="Goodwin L."/>
            <person name="Pitluck S."/>
            <person name="Larimer F.W."/>
            <person name="Land M.L."/>
            <person name="Hauser L."/>
            <person name="Sangwan P."/>
            <person name="de Vos W.M."/>
            <person name="Janssen P.H."/>
            <person name="Smidt H."/>
        </authorList>
    </citation>
    <scope>NUCLEOTIDE SEQUENCE [LARGE SCALE GENOMIC DNA]</scope>
    <source>
        <strain evidence="14 15">Ellin428</strain>
    </source>
</reference>
<keyword evidence="6 9" id="KW-0378">Hydrolase</keyword>
<comment type="catalytic activity">
    <reaction evidence="9">
        <text>a beta-lactam + H2O = a substituted beta-amino acid</text>
        <dbReference type="Rhea" id="RHEA:20401"/>
        <dbReference type="ChEBI" id="CHEBI:15377"/>
        <dbReference type="ChEBI" id="CHEBI:35627"/>
        <dbReference type="ChEBI" id="CHEBI:140347"/>
        <dbReference type="EC" id="3.5.2.6"/>
    </reaction>
</comment>
<evidence type="ECO:0000256" key="6">
    <source>
        <dbReference type="ARBA" id="ARBA00022801"/>
    </source>
</evidence>